<dbReference type="AlphaFoldDB" id="A0A927LZH1"/>
<reference evidence="1" key="1">
    <citation type="submission" date="2020-10" db="EMBL/GenBank/DDBJ databases">
        <title>Sequencing the genomes of 1000 actinobacteria strains.</title>
        <authorList>
            <person name="Klenk H.-P."/>
        </authorList>
    </citation>
    <scope>NUCLEOTIDE SEQUENCE</scope>
    <source>
        <strain evidence="1">DSM 46832</strain>
    </source>
</reference>
<gene>
    <name evidence="1" type="ORF">H4W31_001000</name>
</gene>
<keyword evidence="2" id="KW-1185">Reference proteome</keyword>
<evidence type="ECO:0000313" key="1">
    <source>
        <dbReference type="EMBL" id="MBE1485362.1"/>
    </source>
</evidence>
<organism evidence="1 2">
    <name type="scientific">Plantactinospora soyae</name>
    <dbReference type="NCBI Taxonomy" id="1544732"/>
    <lineage>
        <taxon>Bacteria</taxon>
        <taxon>Bacillati</taxon>
        <taxon>Actinomycetota</taxon>
        <taxon>Actinomycetes</taxon>
        <taxon>Micromonosporales</taxon>
        <taxon>Micromonosporaceae</taxon>
        <taxon>Plantactinospora</taxon>
    </lineage>
</organism>
<proteinExistence type="predicted"/>
<dbReference type="Proteomes" id="UP000649753">
    <property type="component" value="Unassembled WGS sequence"/>
</dbReference>
<accession>A0A927LZH1</accession>
<name>A0A927LZH1_9ACTN</name>
<dbReference type="RefSeq" id="WP_192765561.1">
    <property type="nucleotide sequence ID" value="NZ_JADBEB010000001.1"/>
</dbReference>
<dbReference type="EMBL" id="JADBEB010000001">
    <property type="protein sequence ID" value="MBE1485362.1"/>
    <property type="molecule type" value="Genomic_DNA"/>
</dbReference>
<protein>
    <submittedName>
        <fullName evidence="1">Acyl-CoA reductase-like NAD-dependent aldehyde dehydrogenase</fullName>
    </submittedName>
</protein>
<evidence type="ECO:0000313" key="2">
    <source>
        <dbReference type="Proteomes" id="UP000649753"/>
    </source>
</evidence>
<sequence length="118" mass="13359">MDVEPVWVKGYHEILALHRALFEAKFDDLDSTHAGSPFIAAIQHRLADALEAVDPGGGWRTWRAAEAHTDRVEAVRRQLAGAGGWWRNMDEQDRRRYIQDLLAPLRVSDELLAELAAM</sequence>
<comment type="caution">
    <text evidence="1">The sequence shown here is derived from an EMBL/GenBank/DDBJ whole genome shotgun (WGS) entry which is preliminary data.</text>
</comment>